<dbReference type="KEGG" id="drt:Dret_0060"/>
<feature type="domain" description="Metallo-beta-lactamase" evidence="1">
    <location>
        <begin position="42"/>
        <end position="240"/>
    </location>
</feature>
<dbReference type="HOGENOM" id="CLU_031317_1_0_7"/>
<name>C8WZ87_DESRD</name>
<sequence>MRITCWGARGSFPVSAPDTVRYGGQTTCFALQSHPGHDELLIVDAGTGIYPLGRQLQKNGPRRIHLILSHLHQDHVCGFPFFAPLFDRRFEIRVSAPFVSPKEVSNALHALLHPPLSPVTWANVAARLQICPAPGPEDRLAGLTVTAIPLAHPGKAAGLCCTSAQGRRVVVVPDNELAAMTAEQRLALHTACSSADLLIHDAHFLDAELDGARGWGHSSPLEAARLGLETRVQQVGLTHHHPDRNDDSIEAIEKQTRDWLSGFPDSPECTALAAGWSLNLPEAEKKY</sequence>
<dbReference type="eggNOG" id="COG1235">
    <property type="taxonomic scope" value="Bacteria"/>
</dbReference>
<dbReference type="EMBL" id="CP001734">
    <property type="protein sequence ID" value="ACV67362.1"/>
    <property type="molecule type" value="Genomic_DNA"/>
</dbReference>
<dbReference type="CDD" id="cd07715">
    <property type="entry name" value="TaR3-like_MBL-fold"/>
    <property type="match status" value="1"/>
</dbReference>
<dbReference type="InterPro" id="IPR036866">
    <property type="entry name" value="RibonucZ/Hydroxyglut_hydro"/>
</dbReference>
<keyword evidence="3" id="KW-1185">Reference proteome</keyword>
<dbReference type="InterPro" id="IPR001279">
    <property type="entry name" value="Metallo-B-lactamas"/>
</dbReference>
<dbReference type="Proteomes" id="UP000001052">
    <property type="component" value="Chromosome"/>
</dbReference>
<protein>
    <submittedName>
        <fullName evidence="2">Beta-lactamase domain protein</fullName>
    </submittedName>
</protein>
<dbReference type="SUPFAM" id="SSF56281">
    <property type="entry name" value="Metallo-hydrolase/oxidoreductase"/>
    <property type="match status" value="1"/>
</dbReference>
<evidence type="ECO:0000259" key="1">
    <source>
        <dbReference type="Pfam" id="PF12706"/>
    </source>
</evidence>
<evidence type="ECO:0000313" key="3">
    <source>
        <dbReference type="Proteomes" id="UP000001052"/>
    </source>
</evidence>
<dbReference type="PANTHER" id="PTHR46018:SF2">
    <property type="entry name" value="ZINC PHOSPHODIESTERASE ELAC PROTEIN 1"/>
    <property type="match status" value="1"/>
</dbReference>
<reference evidence="2 3" key="2">
    <citation type="journal article" date="2010" name="Stand. Genomic Sci.">
        <title>Complete genome sequence of Desulfohalobium retbaense type strain (HR(100)).</title>
        <authorList>
            <person name="Spring S."/>
            <person name="Nolan M."/>
            <person name="Lapidus A."/>
            <person name="Glavina Del Rio T."/>
            <person name="Copeland A."/>
            <person name="Tice H."/>
            <person name="Cheng J.F."/>
            <person name="Lucas S."/>
            <person name="Land M."/>
            <person name="Chen F."/>
            <person name="Bruce D."/>
            <person name="Goodwin L."/>
            <person name="Pitluck S."/>
            <person name="Ivanova N."/>
            <person name="Mavromatis K."/>
            <person name="Mikhailova N."/>
            <person name="Pati A."/>
            <person name="Chen A."/>
            <person name="Palaniappan K."/>
            <person name="Hauser L."/>
            <person name="Chang Y.J."/>
            <person name="Jeffries C.D."/>
            <person name="Munk C."/>
            <person name="Kiss H."/>
            <person name="Chain P."/>
            <person name="Han C."/>
            <person name="Brettin T."/>
            <person name="Detter J.C."/>
            <person name="Schuler E."/>
            <person name="Goker M."/>
            <person name="Rohde M."/>
            <person name="Bristow J."/>
            <person name="Eisen J.A."/>
            <person name="Markowitz V."/>
            <person name="Hugenholtz P."/>
            <person name="Kyrpides N.C."/>
            <person name="Klenk H.P."/>
        </authorList>
    </citation>
    <scope>NUCLEOTIDE SEQUENCE [LARGE SCALE GENOMIC DNA]</scope>
    <source>
        <strain evidence="2 3">DSM 5692</strain>
    </source>
</reference>
<dbReference type="AlphaFoldDB" id="C8WZ87"/>
<gene>
    <name evidence="2" type="ordered locus">Dret_0060</name>
</gene>
<dbReference type="PANTHER" id="PTHR46018">
    <property type="entry name" value="ZINC PHOSPHODIESTERASE ELAC PROTEIN 1"/>
    <property type="match status" value="1"/>
</dbReference>
<dbReference type="Gene3D" id="3.60.15.10">
    <property type="entry name" value="Ribonuclease Z/Hydroxyacylglutathione hydrolase-like"/>
    <property type="match status" value="1"/>
</dbReference>
<reference evidence="3" key="1">
    <citation type="submission" date="2009-09" db="EMBL/GenBank/DDBJ databases">
        <title>The complete chromosome of Desulfohalobium retbaense DSM 5692.</title>
        <authorList>
            <consortium name="US DOE Joint Genome Institute (JGI-PGF)"/>
            <person name="Lucas S."/>
            <person name="Copeland A."/>
            <person name="Lapidus A."/>
            <person name="Glavina del Rio T."/>
            <person name="Dalin E."/>
            <person name="Tice H."/>
            <person name="Bruce D."/>
            <person name="Goodwin L."/>
            <person name="Pitluck S."/>
            <person name="Kyrpides N."/>
            <person name="Mavromatis K."/>
            <person name="Ivanova N."/>
            <person name="Mikhailova N."/>
            <person name="Munk A.C."/>
            <person name="Brettin T."/>
            <person name="Detter J.C."/>
            <person name="Han C."/>
            <person name="Tapia R."/>
            <person name="Larimer F."/>
            <person name="Land M."/>
            <person name="Hauser L."/>
            <person name="Markowitz V."/>
            <person name="Cheng J.-F."/>
            <person name="Hugenholtz P."/>
            <person name="Woyke T."/>
            <person name="Wu D."/>
            <person name="Spring S."/>
            <person name="Klenk H.-P."/>
            <person name="Eisen J.A."/>
        </authorList>
    </citation>
    <scope>NUCLEOTIDE SEQUENCE [LARGE SCALE GENOMIC DNA]</scope>
    <source>
        <strain evidence="3">DSM 5692</strain>
    </source>
</reference>
<dbReference type="OrthoDB" id="9803916at2"/>
<accession>C8WZ87</accession>
<proteinExistence type="predicted"/>
<dbReference type="GO" id="GO:0042781">
    <property type="term" value="F:3'-tRNA processing endoribonuclease activity"/>
    <property type="evidence" value="ECO:0007669"/>
    <property type="project" value="TreeGrafter"/>
</dbReference>
<dbReference type="STRING" id="485915.Dret_0060"/>
<organism evidence="2 3">
    <name type="scientific">Desulfohalobium retbaense (strain ATCC 49708 / DSM 5692 / JCM 16813 / HR100)</name>
    <dbReference type="NCBI Taxonomy" id="485915"/>
    <lineage>
        <taxon>Bacteria</taxon>
        <taxon>Pseudomonadati</taxon>
        <taxon>Thermodesulfobacteriota</taxon>
        <taxon>Desulfovibrionia</taxon>
        <taxon>Desulfovibrionales</taxon>
        <taxon>Desulfohalobiaceae</taxon>
        <taxon>Desulfohalobium</taxon>
    </lineage>
</organism>
<dbReference type="Pfam" id="PF12706">
    <property type="entry name" value="Lactamase_B_2"/>
    <property type="match status" value="1"/>
</dbReference>
<evidence type="ECO:0000313" key="2">
    <source>
        <dbReference type="EMBL" id="ACV67362.1"/>
    </source>
</evidence>